<dbReference type="RefSeq" id="WP_248653892.1">
    <property type="nucleotide sequence ID" value="NZ_CP096658.1"/>
</dbReference>
<dbReference type="Pfam" id="PF24037">
    <property type="entry name" value="DUF7346"/>
    <property type="match status" value="1"/>
</dbReference>
<gene>
    <name evidence="2" type="ORF">M0R88_12800</name>
</gene>
<dbReference type="InterPro" id="IPR055770">
    <property type="entry name" value="DUF7346"/>
</dbReference>
<reference evidence="2" key="1">
    <citation type="submission" date="2022-04" db="EMBL/GenBank/DDBJ databases">
        <title>Diverse halophilic archaea isolated from saline environments.</title>
        <authorList>
            <person name="Cui H.-L."/>
        </authorList>
    </citation>
    <scope>NUCLEOTIDE SEQUENCE</scope>
    <source>
        <strain evidence="2">XZYJT40</strain>
    </source>
</reference>
<dbReference type="GeneID" id="72190749"/>
<evidence type="ECO:0000256" key="1">
    <source>
        <dbReference type="SAM" id="MobiDB-lite"/>
    </source>
</evidence>
<dbReference type="KEGG" id="haxz:M0R88_12800"/>
<dbReference type="Proteomes" id="UP000830434">
    <property type="component" value="Chromosome"/>
</dbReference>
<accession>A0A8U0IEA5</accession>
<protein>
    <submittedName>
        <fullName evidence="2">Uncharacterized protein</fullName>
    </submittedName>
</protein>
<keyword evidence="3" id="KW-1185">Reference proteome</keyword>
<organism evidence="2 3">
    <name type="scientific">Halorussus gelatinilyticus</name>
    <dbReference type="NCBI Taxonomy" id="2937524"/>
    <lineage>
        <taxon>Archaea</taxon>
        <taxon>Methanobacteriati</taxon>
        <taxon>Methanobacteriota</taxon>
        <taxon>Stenosarchaea group</taxon>
        <taxon>Halobacteria</taxon>
        <taxon>Halobacteriales</taxon>
        <taxon>Haladaptataceae</taxon>
        <taxon>Halorussus</taxon>
    </lineage>
</organism>
<sequence>MRTVRDESGERFLLLAESSDACKVRNPETGEEGYRERDELEAVSGESPLATAARAVPEPARAVLTATHDERALGLLVDLRERGPHSVRHLLDATDLCESDLLGILTEFRAAGLVEETDVMGERGYATTETADEGLALMTGE</sequence>
<feature type="region of interest" description="Disordered" evidence="1">
    <location>
        <begin position="25"/>
        <end position="47"/>
    </location>
</feature>
<dbReference type="EMBL" id="CP096658">
    <property type="protein sequence ID" value="UPV99399.1"/>
    <property type="molecule type" value="Genomic_DNA"/>
</dbReference>
<proteinExistence type="predicted"/>
<feature type="compositionally biased region" description="Basic and acidic residues" evidence="1">
    <location>
        <begin position="25"/>
        <end position="40"/>
    </location>
</feature>
<evidence type="ECO:0000313" key="2">
    <source>
        <dbReference type="EMBL" id="UPV99399.1"/>
    </source>
</evidence>
<dbReference type="AlphaFoldDB" id="A0A8U0IEA5"/>
<name>A0A8U0IEA5_9EURY</name>
<evidence type="ECO:0000313" key="3">
    <source>
        <dbReference type="Proteomes" id="UP000830434"/>
    </source>
</evidence>